<keyword evidence="1" id="KW-0732">Signal</keyword>
<evidence type="ECO:0008006" key="4">
    <source>
        <dbReference type="Google" id="ProtNLM"/>
    </source>
</evidence>
<feature type="chain" id="PRO_5046321784" description="SH3 domain-containing protein" evidence="1">
    <location>
        <begin position="20"/>
        <end position="135"/>
    </location>
</feature>
<keyword evidence="3" id="KW-1185">Reference proteome</keyword>
<evidence type="ECO:0000313" key="2">
    <source>
        <dbReference type="EMBL" id="MFC6886854.1"/>
    </source>
</evidence>
<dbReference type="EMBL" id="JBHSXS010000061">
    <property type="protein sequence ID" value="MFC6886854.1"/>
    <property type="molecule type" value="Genomic_DNA"/>
</dbReference>
<comment type="caution">
    <text evidence="2">The sequence shown here is derived from an EMBL/GenBank/DDBJ whole genome shotgun (WGS) entry which is preliminary data.</text>
</comment>
<accession>A0ABW2D1U3</accession>
<reference evidence="3" key="1">
    <citation type="journal article" date="2019" name="Int. J. Syst. Evol. Microbiol.">
        <title>The Global Catalogue of Microorganisms (GCM) 10K type strain sequencing project: providing services to taxonomists for standard genome sequencing and annotation.</title>
        <authorList>
            <consortium name="The Broad Institute Genomics Platform"/>
            <consortium name="The Broad Institute Genome Sequencing Center for Infectious Disease"/>
            <person name="Wu L."/>
            <person name="Ma J."/>
        </authorList>
    </citation>
    <scope>NUCLEOTIDE SEQUENCE [LARGE SCALE GENOMIC DNA]</scope>
    <source>
        <strain evidence="3">JCM 3369</strain>
    </source>
</reference>
<sequence length="135" mass="14486">MHIPSRALFTAALALGALAASVPSASAQSASVPGGPSASARAATTQADPLAPRYVYGRVTSSTITVRSRPTTHSAAKGIYKRGYRLQIECWTRGQAIHGDRTWYKLGPRNQNWHGVGYVAGHYVRLLGARPVRCR</sequence>
<protein>
    <recommendedName>
        <fullName evidence="4">SH3 domain-containing protein</fullName>
    </recommendedName>
</protein>
<organism evidence="2 3">
    <name type="scientific">Actinomadura yumaensis</name>
    <dbReference type="NCBI Taxonomy" id="111807"/>
    <lineage>
        <taxon>Bacteria</taxon>
        <taxon>Bacillati</taxon>
        <taxon>Actinomycetota</taxon>
        <taxon>Actinomycetes</taxon>
        <taxon>Streptosporangiales</taxon>
        <taxon>Thermomonosporaceae</taxon>
        <taxon>Actinomadura</taxon>
    </lineage>
</organism>
<name>A0ABW2D1U3_9ACTN</name>
<dbReference type="Proteomes" id="UP001596380">
    <property type="component" value="Unassembled WGS sequence"/>
</dbReference>
<evidence type="ECO:0000313" key="3">
    <source>
        <dbReference type="Proteomes" id="UP001596380"/>
    </source>
</evidence>
<proteinExistence type="predicted"/>
<gene>
    <name evidence="2" type="ORF">ACFQKB_44315</name>
</gene>
<dbReference type="RefSeq" id="WP_160825571.1">
    <property type="nucleotide sequence ID" value="NZ_JBHSXE010000001.1"/>
</dbReference>
<feature type="signal peptide" evidence="1">
    <location>
        <begin position="1"/>
        <end position="19"/>
    </location>
</feature>
<evidence type="ECO:0000256" key="1">
    <source>
        <dbReference type="SAM" id="SignalP"/>
    </source>
</evidence>